<dbReference type="EMBL" id="JAWDGP010005075">
    <property type="protein sequence ID" value="KAK3759814.1"/>
    <property type="molecule type" value="Genomic_DNA"/>
</dbReference>
<sequence>CQTPWKEVEVAVLNNPRKRNNSGINEITKRHVGETLWRETQSVKLKQVLCVITDPVALVSSNQEKATFDVVSLVIVLCSFLSADLIIVQEMEDRVKESNYMLQEKSENVHTCNSTTTSMTASTTTGIRQWWIISTPTDGLHLSYIQR</sequence>
<reference evidence="1" key="1">
    <citation type="journal article" date="2023" name="G3 (Bethesda)">
        <title>A reference genome for the long-term kleptoplast-retaining sea slug Elysia crispata morphotype clarki.</title>
        <authorList>
            <person name="Eastman K.E."/>
            <person name="Pendleton A.L."/>
            <person name="Shaikh M.A."/>
            <person name="Suttiyut T."/>
            <person name="Ogas R."/>
            <person name="Tomko P."/>
            <person name="Gavelis G."/>
            <person name="Widhalm J.R."/>
            <person name="Wisecaver J.H."/>
        </authorList>
    </citation>
    <scope>NUCLEOTIDE SEQUENCE</scope>
    <source>
        <strain evidence="1">ECLA1</strain>
    </source>
</reference>
<protein>
    <submittedName>
        <fullName evidence="1">Uncharacterized protein</fullName>
    </submittedName>
</protein>
<comment type="caution">
    <text evidence="1">The sequence shown here is derived from an EMBL/GenBank/DDBJ whole genome shotgun (WGS) entry which is preliminary data.</text>
</comment>
<dbReference type="AlphaFoldDB" id="A0AAE0YYW7"/>
<dbReference type="Proteomes" id="UP001283361">
    <property type="component" value="Unassembled WGS sequence"/>
</dbReference>
<feature type="non-terminal residue" evidence="1">
    <location>
        <position position="147"/>
    </location>
</feature>
<accession>A0AAE0YYW7</accession>
<proteinExistence type="predicted"/>
<name>A0AAE0YYW7_9GAST</name>
<evidence type="ECO:0000313" key="1">
    <source>
        <dbReference type="EMBL" id="KAK3759814.1"/>
    </source>
</evidence>
<organism evidence="1 2">
    <name type="scientific">Elysia crispata</name>
    <name type="common">lettuce slug</name>
    <dbReference type="NCBI Taxonomy" id="231223"/>
    <lineage>
        <taxon>Eukaryota</taxon>
        <taxon>Metazoa</taxon>
        <taxon>Spiralia</taxon>
        <taxon>Lophotrochozoa</taxon>
        <taxon>Mollusca</taxon>
        <taxon>Gastropoda</taxon>
        <taxon>Heterobranchia</taxon>
        <taxon>Euthyneura</taxon>
        <taxon>Panpulmonata</taxon>
        <taxon>Sacoglossa</taxon>
        <taxon>Placobranchoidea</taxon>
        <taxon>Plakobranchidae</taxon>
        <taxon>Elysia</taxon>
    </lineage>
</organism>
<evidence type="ECO:0000313" key="2">
    <source>
        <dbReference type="Proteomes" id="UP001283361"/>
    </source>
</evidence>
<gene>
    <name evidence="1" type="ORF">RRG08_041767</name>
</gene>
<keyword evidence="2" id="KW-1185">Reference proteome</keyword>